<dbReference type="EMBL" id="BMIT01000015">
    <property type="protein sequence ID" value="GGF05480.1"/>
    <property type="molecule type" value="Genomic_DNA"/>
</dbReference>
<dbReference type="Proteomes" id="UP000638462">
    <property type="component" value="Unassembled WGS sequence"/>
</dbReference>
<keyword evidence="3" id="KW-1185">Reference proteome</keyword>
<feature type="chain" id="PRO_5047438103" evidence="1">
    <location>
        <begin position="20"/>
        <end position="213"/>
    </location>
</feature>
<accession>A0ABQ1TYA0</accession>
<name>A0ABQ1TYA0_9GAMM</name>
<evidence type="ECO:0000313" key="2">
    <source>
        <dbReference type="EMBL" id="GGF05480.1"/>
    </source>
</evidence>
<protein>
    <submittedName>
        <fullName evidence="2">Uncharacterized protein</fullName>
    </submittedName>
</protein>
<gene>
    <name evidence="2" type="ORF">GCM10008027_33010</name>
</gene>
<organism evidence="2 3">
    <name type="scientific">Pseudoalteromonas gelatinilytica</name>
    <dbReference type="NCBI Taxonomy" id="1703256"/>
    <lineage>
        <taxon>Bacteria</taxon>
        <taxon>Pseudomonadati</taxon>
        <taxon>Pseudomonadota</taxon>
        <taxon>Gammaproteobacteria</taxon>
        <taxon>Alteromonadales</taxon>
        <taxon>Pseudoalteromonadaceae</taxon>
        <taxon>Pseudoalteromonas</taxon>
    </lineage>
</organism>
<proteinExistence type="predicted"/>
<reference evidence="3" key="1">
    <citation type="journal article" date="2019" name="Int. J. Syst. Evol. Microbiol.">
        <title>The Global Catalogue of Microorganisms (GCM) 10K type strain sequencing project: providing services to taxonomists for standard genome sequencing and annotation.</title>
        <authorList>
            <consortium name="The Broad Institute Genomics Platform"/>
            <consortium name="The Broad Institute Genome Sequencing Center for Infectious Disease"/>
            <person name="Wu L."/>
            <person name="Ma J."/>
        </authorList>
    </citation>
    <scope>NUCLEOTIDE SEQUENCE [LARGE SCALE GENOMIC DNA]</scope>
    <source>
        <strain evidence="3">CGMCC 1.15394</strain>
    </source>
</reference>
<evidence type="ECO:0000256" key="1">
    <source>
        <dbReference type="SAM" id="SignalP"/>
    </source>
</evidence>
<sequence>MFKYLLIILLSLSSQLVFATAQQPDTIVIDGNELPLNTNPLDDYIESKGWQPPEEASIWSSNWRGYIAKWEVIAGKLTLIEASILLKGHPIDEPKRKTIISDLFPKNHSLVAEWYSGALIVPDGEMTNYVHMGYGSEYSNYQILRVNKGIVIEHLSFTSKQFEAYQNRKFQSFKESEKFKKEFNELVTGKDKWSEEDAIHFLKSFYSEYYLSL</sequence>
<comment type="caution">
    <text evidence="2">The sequence shown here is derived from an EMBL/GenBank/DDBJ whole genome shotgun (WGS) entry which is preliminary data.</text>
</comment>
<dbReference type="RefSeq" id="WP_105180918.1">
    <property type="nucleotide sequence ID" value="NZ_BMIT01000015.1"/>
</dbReference>
<keyword evidence="1" id="KW-0732">Signal</keyword>
<feature type="signal peptide" evidence="1">
    <location>
        <begin position="1"/>
        <end position="19"/>
    </location>
</feature>
<evidence type="ECO:0000313" key="3">
    <source>
        <dbReference type="Proteomes" id="UP000638462"/>
    </source>
</evidence>